<protein>
    <submittedName>
        <fullName evidence="1">Uncharacterized protein</fullName>
    </submittedName>
</protein>
<name>A0ABR9WMB0_9BACT</name>
<comment type="caution">
    <text evidence="1">The sequence shown here is derived from an EMBL/GenBank/DDBJ whole genome shotgun (WGS) entry which is preliminary data.</text>
</comment>
<proteinExistence type="predicted"/>
<dbReference type="EMBL" id="JACYGY010000006">
    <property type="protein sequence ID" value="MBE9466662.1"/>
    <property type="molecule type" value="Genomic_DNA"/>
</dbReference>
<keyword evidence="2" id="KW-1185">Reference proteome</keyword>
<reference evidence="2" key="1">
    <citation type="submission" date="2023-07" db="EMBL/GenBank/DDBJ databases">
        <title>Dyadobacter sp. nov 'subterranea' isolated from contaminted grondwater.</title>
        <authorList>
            <person name="Szabo I."/>
            <person name="Al-Omari J."/>
            <person name="Szerdahelyi S.G."/>
            <person name="Rado J."/>
        </authorList>
    </citation>
    <scope>NUCLEOTIDE SEQUENCE [LARGE SCALE GENOMIC DNA]</scope>
    <source>
        <strain evidence="2">UP-52</strain>
    </source>
</reference>
<evidence type="ECO:0000313" key="1">
    <source>
        <dbReference type="EMBL" id="MBE9466662.1"/>
    </source>
</evidence>
<accession>A0ABR9WMB0</accession>
<evidence type="ECO:0000313" key="2">
    <source>
        <dbReference type="Proteomes" id="UP000634134"/>
    </source>
</evidence>
<dbReference type="Proteomes" id="UP000634134">
    <property type="component" value="Unassembled WGS sequence"/>
</dbReference>
<organism evidence="1 2">
    <name type="scientific">Dyadobacter subterraneus</name>
    <dbReference type="NCBI Taxonomy" id="2773304"/>
    <lineage>
        <taxon>Bacteria</taxon>
        <taxon>Pseudomonadati</taxon>
        <taxon>Bacteroidota</taxon>
        <taxon>Cytophagia</taxon>
        <taxon>Cytophagales</taxon>
        <taxon>Spirosomataceae</taxon>
        <taxon>Dyadobacter</taxon>
    </lineage>
</organism>
<gene>
    <name evidence="1" type="ORF">IEE83_32780</name>
</gene>
<sequence>MPIETYLYCGQWNVLERFVLYELPPSHDVCFLTKKDLADSKTYILSLDPEIITKLKANFEIVRCEMDPSISPQEWIRRGNKNLLPESLL</sequence>